<organism evidence="2 3">
    <name type="scientific">Botryobasidium botryosum (strain FD-172 SS1)</name>
    <dbReference type="NCBI Taxonomy" id="930990"/>
    <lineage>
        <taxon>Eukaryota</taxon>
        <taxon>Fungi</taxon>
        <taxon>Dikarya</taxon>
        <taxon>Basidiomycota</taxon>
        <taxon>Agaricomycotina</taxon>
        <taxon>Agaricomycetes</taxon>
        <taxon>Cantharellales</taxon>
        <taxon>Botryobasidiaceae</taxon>
        <taxon>Botryobasidium</taxon>
    </lineage>
</organism>
<accession>A0A067M1V1</accession>
<evidence type="ECO:0000313" key="2">
    <source>
        <dbReference type="EMBL" id="KDQ08690.1"/>
    </source>
</evidence>
<reference evidence="3" key="1">
    <citation type="journal article" date="2014" name="Proc. Natl. Acad. Sci. U.S.A.">
        <title>Extensive sampling of basidiomycete genomes demonstrates inadequacy of the white-rot/brown-rot paradigm for wood decay fungi.</title>
        <authorList>
            <person name="Riley R."/>
            <person name="Salamov A.A."/>
            <person name="Brown D.W."/>
            <person name="Nagy L.G."/>
            <person name="Floudas D."/>
            <person name="Held B.W."/>
            <person name="Levasseur A."/>
            <person name="Lombard V."/>
            <person name="Morin E."/>
            <person name="Otillar R."/>
            <person name="Lindquist E.A."/>
            <person name="Sun H."/>
            <person name="LaButti K.M."/>
            <person name="Schmutz J."/>
            <person name="Jabbour D."/>
            <person name="Luo H."/>
            <person name="Baker S.E."/>
            <person name="Pisabarro A.G."/>
            <person name="Walton J.D."/>
            <person name="Blanchette R.A."/>
            <person name="Henrissat B."/>
            <person name="Martin F."/>
            <person name="Cullen D."/>
            <person name="Hibbett D.S."/>
            <person name="Grigoriev I.V."/>
        </authorList>
    </citation>
    <scope>NUCLEOTIDE SEQUENCE [LARGE SCALE GENOMIC DNA]</scope>
    <source>
        <strain evidence="3">FD-172 SS1</strain>
    </source>
</reference>
<dbReference type="Proteomes" id="UP000027195">
    <property type="component" value="Unassembled WGS sequence"/>
</dbReference>
<keyword evidence="3" id="KW-1185">Reference proteome</keyword>
<evidence type="ECO:0000313" key="3">
    <source>
        <dbReference type="Proteomes" id="UP000027195"/>
    </source>
</evidence>
<protein>
    <submittedName>
        <fullName evidence="2">Uncharacterized protein</fullName>
    </submittedName>
</protein>
<proteinExistence type="predicted"/>
<feature type="compositionally biased region" description="Low complexity" evidence="1">
    <location>
        <begin position="32"/>
        <end position="43"/>
    </location>
</feature>
<gene>
    <name evidence="2" type="ORF">BOTBODRAFT_559801</name>
</gene>
<dbReference type="EMBL" id="KL198087">
    <property type="protein sequence ID" value="KDQ08690.1"/>
    <property type="molecule type" value="Genomic_DNA"/>
</dbReference>
<dbReference type="HOGENOM" id="CLU_787535_0_0_1"/>
<sequence length="352" mass="39191">MPGQHFACTFHNNRTTTPFCPIIRKRISPDMPSNSTTPATSPSLYQHDERGEGAIAAPQQSRNKRAPDDPEQGGHPPSSKEVLAEIDPFLYAIDAFEWRECVRHVVLVNIHRTSQEHTRADTLFRPGFKAKLMSITDTWCSSRFWEGKACSDKRIYPPEANPGMFKERSIPALIALVDLLVSAGMGIEGDLRVTPEIGLRQTSPSGFRGYTWRRTPLNAVINRICAVERMIYEPAPGRVYDRGSLAIRLDYLFGVFKVLVSAGASCCAHDPSLHGSLELACTSPWQCGPSSHSGRIFSLLLSARASLCPDCRELEEVAWNHSAWKFEQLMQLRAHDLKKDLVGVLFSAVSMP</sequence>
<feature type="region of interest" description="Disordered" evidence="1">
    <location>
        <begin position="25"/>
        <end position="80"/>
    </location>
</feature>
<dbReference type="AlphaFoldDB" id="A0A067M1V1"/>
<evidence type="ECO:0000256" key="1">
    <source>
        <dbReference type="SAM" id="MobiDB-lite"/>
    </source>
</evidence>
<name>A0A067M1V1_BOTB1</name>
<dbReference type="InParanoid" id="A0A067M1V1"/>